<keyword evidence="1" id="KW-0560">Oxidoreductase</keyword>
<proteinExistence type="predicted"/>
<keyword evidence="4" id="KW-0223">Dioxygenase</keyword>
<dbReference type="GO" id="GO:0017000">
    <property type="term" value="P:antibiotic biosynthetic process"/>
    <property type="evidence" value="ECO:0007669"/>
    <property type="project" value="UniProtKB-KW"/>
</dbReference>
<dbReference type="Pfam" id="PF02668">
    <property type="entry name" value="TauD"/>
    <property type="match status" value="1"/>
</dbReference>
<reference evidence="4" key="1">
    <citation type="submission" date="2016-10" db="EMBL/GenBank/DDBJ databases">
        <title>Sequence of Gallionella enrichment culture.</title>
        <authorList>
            <person name="Poehlein A."/>
            <person name="Muehling M."/>
            <person name="Daniel R."/>
        </authorList>
    </citation>
    <scope>NUCLEOTIDE SEQUENCE</scope>
</reference>
<dbReference type="PANTHER" id="PTHR10696">
    <property type="entry name" value="GAMMA-BUTYROBETAINE HYDROXYLASE-RELATED"/>
    <property type="match status" value="1"/>
</dbReference>
<sequence length="290" mass="32693">MKSPFDLSDTESYLRWREQKLASAPKSVNELIVEVHDPRALTPLEHNALAECVRRSNMAIYASPFHDADTEIPRLLGAQFGLESLDANWLAGEDGISEIRVFDNGTRQNYIPYTDKPIKWHTDGYYNPPERTIRGMVLHCVRTASSGGENQLMDHEMAYLQLRDENPQHILALMQADAMTIPDRVDETDGVRTAQSGPVFSLDSGGNLHMRYTARTRSIEWKKDAATLAAVAALERLLASDTPHIFQARLDPGMGLLCNNVLHDRSAFIDDPGQPSRLLYRARYLDRMNT</sequence>
<comment type="caution">
    <text evidence="4">The sequence shown here is derived from an EMBL/GenBank/DDBJ whole genome shotgun (WGS) entry which is preliminary data.</text>
</comment>
<dbReference type="EMBL" id="MLJW01000007">
    <property type="protein sequence ID" value="OIR16438.1"/>
    <property type="molecule type" value="Genomic_DNA"/>
</dbReference>
<keyword evidence="2" id="KW-0045">Antibiotic biosynthesis</keyword>
<dbReference type="SUPFAM" id="SSF51197">
    <property type="entry name" value="Clavaminate synthase-like"/>
    <property type="match status" value="1"/>
</dbReference>
<dbReference type="InterPro" id="IPR042098">
    <property type="entry name" value="TauD-like_sf"/>
</dbReference>
<evidence type="ECO:0000256" key="1">
    <source>
        <dbReference type="ARBA" id="ARBA00023002"/>
    </source>
</evidence>
<dbReference type="GO" id="GO:0051213">
    <property type="term" value="F:dioxygenase activity"/>
    <property type="evidence" value="ECO:0007669"/>
    <property type="project" value="UniProtKB-KW"/>
</dbReference>
<dbReference type="AlphaFoldDB" id="A0A1J5TWM9"/>
<evidence type="ECO:0000313" key="4">
    <source>
        <dbReference type="EMBL" id="OIR16438.1"/>
    </source>
</evidence>
<accession>A0A1J5TWM9</accession>
<protein>
    <submittedName>
        <fullName evidence="4">Taurine catabolism dioxygenase TauD, TfdA family</fullName>
    </submittedName>
</protein>
<evidence type="ECO:0000259" key="3">
    <source>
        <dbReference type="Pfam" id="PF02668"/>
    </source>
</evidence>
<feature type="domain" description="TauD/TfdA-like" evidence="3">
    <location>
        <begin position="98"/>
        <end position="282"/>
    </location>
</feature>
<evidence type="ECO:0000256" key="2">
    <source>
        <dbReference type="ARBA" id="ARBA00023194"/>
    </source>
</evidence>
<dbReference type="InterPro" id="IPR003819">
    <property type="entry name" value="TauD/TfdA-like"/>
</dbReference>
<name>A0A1J5TWM9_9ZZZZ</name>
<dbReference type="Gene3D" id="3.60.130.10">
    <property type="entry name" value="Clavaminate synthase-like"/>
    <property type="match status" value="1"/>
</dbReference>
<dbReference type="InterPro" id="IPR050411">
    <property type="entry name" value="AlphaKG_dependent_hydroxylases"/>
</dbReference>
<organism evidence="4">
    <name type="scientific">mine drainage metagenome</name>
    <dbReference type="NCBI Taxonomy" id="410659"/>
    <lineage>
        <taxon>unclassified sequences</taxon>
        <taxon>metagenomes</taxon>
        <taxon>ecological metagenomes</taxon>
    </lineage>
</organism>
<dbReference type="PANTHER" id="PTHR10696:SF56">
    <property type="entry name" value="TAUD_TFDA-LIKE DOMAIN-CONTAINING PROTEIN"/>
    <property type="match status" value="1"/>
</dbReference>
<gene>
    <name evidence="4" type="ORF">GALL_31630</name>
</gene>